<dbReference type="Gene3D" id="1.10.150.400">
    <property type="match status" value="1"/>
</dbReference>
<dbReference type="Gene3D" id="3.40.50.1000">
    <property type="entry name" value="HAD superfamily/HAD-like"/>
    <property type="match status" value="1"/>
</dbReference>
<dbReference type="RefSeq" id="WP_178884051.1">
    <property type="nucleotide sequence ID" value="NZ_AP022321.1"/>
</dbReference>
<protein>
    <recommendedName>
        <fullName evidence="3">Haloacid dehalogenase-like hydrolase</fullName>
    </recommendedName>
</protein>
<evidence type="ECO:0008006" key="3">
    <source>
        <dbReference type="Google" id="ProtNLM"/>
    </source>
</evidence>
<proteinExistence type="predicted"/>
<evidence type="ECO:0000313" key="1">
    <source>
        <dbReference type="EMBL" id="BBU33585.1"/>
    </source>
</evidence>
<name>A0ABM7H993_9FIRM</name>
<dbReference type="Proteomes" id="UP000509249">
    <property type="component" value="Chromosome"/>
</dbReference>
<reference evidence="1 2" key="1">
    <citation type="journal article" date="2020" name="Int. J. Syst. Evol. Microbiol.">
        <title>Veillonella nakazawae sp. nov., an anaerobic gram-negative coccus isolated from the oral cavity of Japanese children.</title>
        <authorList>
            <person name="Mashima I."/>
            <person name="Theodorea C.F."/>
            <person name="Djais A.A."/>
            <person name="Kunihiro T."/>
            <person name="Kawamura Y."/>
            <person name="Otomo M."/>
            <person name="Saitoh M."/>
            <person name="Tamai R."/>
            <person name="Kiyoura Y."/>
        </authorList>
    </citation>
    <scope>NUCLEOTIDE SEQUENCE [LARGE SCALE GENOMIC DNA]</scope>
    <source>
        <strain evidence="1 2">T1-7</strain>
    </source>
</reference>
<dbReference type="SUPFAM" id="SSF56784">
    <property type="entry name" value="HAD-like"/>
    <property type="match status" value="1"/>
</dbReference>
<keyword evidence="2" id="KW-1185">Reference proteome</keyword>
<accession>A0ABM7H993</accession>
<evidence type="ECO:0000313" key="2">
    <source>
        <dbReference type="Proteomes" id="UP000509249"/>
    </source>
</evidence>
<gene>
    <name evidence="1" type="ORF">VEIT17_00310</name>
</gene>
<dbReference type="InterPro" id="IPR023214">
    <property type="entry name" value="HAD_sf"/>
</dbReference>
<sequence>MELALQQAIDVHPVITFDVYDTLVCRVIYKDRDLWQLVDREYQKRNHAKPIGFYKKRETADHKARKTYPYREVTLDEIYEVFADLYGQELADACKALEIELEINLTFPNDEVIEAYQYALKQNKKVYIISDMYLTDTIIGQVLEHNKITGYDKLFVSCVYRKTKHEGGALFSAVLEEIRAEAKNVLHIGNDAKADIQQSKAVGLDAYLIKPPSRKSYVNESKAKSDLDYSLLYGFIKKHNSPQTPDSLAYRLGFDVFGPIVKGFMEWIKVHKDNYNLDAILFLARDGYVLQEISDQEGELTSFYSYLSRRSVVIPMIQYRQSLEDILRLYKSWQSNIKLNTLFNRLGIPYDAEVVRSVGLSESSTFTRDELPQDERIQALYSQVRAKVYYNSQEQGQLLSDYLKQYKDYGRIGIVDLGAGTIVSALQQYSTIKNYNIDWIPLYLQNSLEPTDSYINVSQNYELQTALRLGYMFLEVFFTAPHGTTLGYEYNEKCEAIPLLEDYEYSSIPEEYKNRLAELHQGAMDFYHSYPLDMKQYGSIDAGLVMTNFIQFVLHPDDEDVAYWGPYPVYIDSFEPMVKNKSLAAYLSNPKQLVTDFKDSIWPAGFLHALGNSHLLLGMLNHSNQLRLSLKDKLVKR</sequence>
<dbReference type="InterPro" id="IPR036412">
    <property type="entry name" value="HAD-like_sf"/>
</dbReference>
<organism evidence="1 2">
    <name type="scientific">Veillonella nakazawae</name>
    <dbReference type="NCBI Taxonomy" id="2682456"/>
    <lineage>
        <taxon>Bacteria</taxon>
        <taxon>Bacillati</taxon>
        <taxon>Bacillota</taxon>
        <taxon>Negativicutes</taxon>
        <taxon>Veillonellales</taxon>
        <taxon>Veillonellaceae</taxon>
        <taxon>Veillonella</taxon>
    </lineage>
</organism>
<dbReference type="EMBL" id="AP022321">
    <property type="protein sequence ID" value="BBU33585.1"/>
    <property type="molecule type" value="Genomic_DNA"/>
</dbReference>